<reference evidence="1 2" key="1">
    <citation type="journal article" date="2015" name="Genome Biol. Evol.">
        <title>Phylogenomic analyses indicate that early fungi evolved digesting cell walls of algal ancestors of land plants.</title>
        <authorList>
            <person name="Chang Y."/>
            <person name="Wang S."/>
            <person name="Sekimoto S."/>
            <person name="Aerts A.L."/>
            <person name="Choi C."/>
            <person name="Clum A."/>
            <person name="LaButti K.M."/>
            <person name="Lindquist E.A."/>
            <person name="Yee Ngan C."/>
            <person name="Ohm R.A."/>
            <person name="Salamov A.A."/>
            <person name="Grigoriev I.V."/>
            <person name="Spatafora J.W."/>
            <person name="Berbee M.L."/>
        </authorList>
    </citation>
    <scope>NUCLEOTIDE SEQUENCE [LARGE SCALE GENOMIC DNA]</scope>
    <source>
        <strain evidence="1 2">NRRL 28638</strain>
    </source>
</reference>
<dbReference type="EMBL" id="KQ964962">
    <property type="protein sequence ID" value="KXN65165.1"/>
    <property type="molecule type" value="Genomic_DNA"/>
</dbReference>
<organism evidence="1 2">
    <name type="scientific">Conidiobolus coronatus (strain ATCC 28846 / CBS 209.66 / NRRL 28638)</name>
    <name type="common">Delacroixia coronata</name>
    <dbReference type="NCBI Taxonomy" id="796925"/>
    <lineage>
        <taxon>Eukaryota</taxon>
        <taxon>Fungi</taxon>
        <taxon>Fungi incertae sedis</taxon>
        <taxon>Zoopagomycota</taxon>
        <taxon>Entomophthoromycotina</taxon>
        <taxon>Entomophthoromycetes</taxon>
        <taxon>Entomophthorales</taxon>
        <taxon>Ancylistaceae</taxon>
        <taxon>Conidiobolus</taxon>
    </lineage>
</organism>
<dbReference type="Gene3D" id="3.40.50.1110">
    <property type="entry name" value="SGNH hydrolase"/>
    <property type="match status" value="1"/>
</dbReference>
<sequence>MENWSFGGATTNNGLTSTSILVPSLQDQLMWFKLKGNSCYSNKTPKHLVSYMAGVNNYLDPKITPEATISDIRRHLKVLIKDLGFKNIFISDIPPINEAPIFTGNHLKPGQDRGNVRNDPNIKSKVDKHNLLMKDLINSARSAYPQVNLYFYQFSTFGQLHKR</sequence>
<proteinExistence type="predicted"/>
<protein>
    <submittedName>
        <fullName evidence="1">Uncharacterized protein</fullName>
    </submittedName>
</protein>
<keyword evidence="2" id="KW-1185">Reference proteome</keyword>
<dbReference type="OrthoDB" id="1600564at2759"/>
<dbReference type="AlphaFoldDB" id="A0A137NR06"/>
<accession>A0A137NR06</accession>
<evidence type="ECO:0000313" key="1">
    <source>
        <dbReference type="EMBL" id="KXN65165.1"/>
    </source>
</evidence>
<dbReference type="Proteomes" id="UP000070444">
    <property type="component" value="Unassembled WGS sequence"/>
</dbReference>
<evidence type="ECO:0000313" key="2">
    <source>
        <dbReference type="Proteomes" id="UP000070444"/>
    </source>
</evidence>
<dbReference type="InterPro" id="IPR036514">
    <property type="entry name" value="SGNH_hydro_sf"/>
</dbReference>
<name>A0A137NR06_CONC2</name>
<gene>
    <name evidence="1" type="ORF">CONCODRAFT_13355</name>
</gene>